<dbReference type="PANTHER" id="PTHR46602">
    <property type="entry name" value="PROTEIN SUPPRESSOR OF GENE SILENCING 3"/>
    <property type="match status" value="1"/>
</dbReference>
<dbReference type="AlphaFoldDB" id="A0A7J0EIZ1"/>
<evidence type="ECO:0000256" key="4">
    <source>
        <dbReference type="SAM" id="MobiDB-lite"/>
    </source>
</evidence>
<dbReference type="EMBL" id="BJWL01000005">
    <property type="protein sequence ID" value="GFY86431.1"/>
    <property type="molecule type" value="Genomic_DNA"/>
</dbReference>
<sequence length="620" mass="70916">MHHTMSSKNGGGKPYVSGTADSASKGNGMSRGSSPKVDQMSHGVANISLDSAAQDGEWEVYTRKSKFKAGGSSAKSWGTQNSSSKAWEHSDVAQKLGMRSNTGSGKAPGNNRPTFNTDSKRPTGRGNSRIQSSNIGFENNNFTSQSASSAIPPPLEHGWNWAATRPSDYGTGKKETPLDPHSADDNDGKIANDDDSDAVDSDDELLSDEYDSDVSEKSHESRKKSKWFMAFFEILDKLTVEEINEPARQWHCPACQGGPGAIDWYRGLQPLMTHAKTKGSNRVKLHREFAELLDEELRRRGTSVIPAGEAYGKWKGLNETVKDREIVWPPMWIGMGNQELLDYFSSYAAVRARHSYGPQGHRGRSVLIFENSAMGYLEAERLHNHFREQGTDRDAWDQRPVLFYPGGKRQLYGYMAEKRDLDIFNQHCHGKSNSRLKFELRSYQEMVVDQMKQMNEDNQQLIWFKDRVAKEQRHSKALEQSFGLVSEKLRKTLEESRIVRQRSKMHHDQNKEEMDFQEQFFKDQIQIIHDARNAKEDSFEKIQQEGERESEIKADEMAKFIKCQEKEMDEFVAEREKLIKLHEDEIIAMKRKHWEEEVELEKKFDAELDQLMDKYTPHSS</sequence>
<dbReference type="GO" id="GO:0031047">
    <property type="term" value="P:regulatory ncRNA-mediated gene silencing"/>
    <property type="evidence" value="ECO:0007669"/>
    <property type="project" value="UniProtKB-KW"/>
</dbReference>
<evidence type="ECO:0000313" key="8">
    <source>
        <dbReference type="Proteomes" id="UP000585474"/>
    </source>
</evidence>
<comment type="caution">
    <text evidence="7">The sequence shown here is derived from an EMBL/GenBank/DDBJ whole genome shotgun (WGS) entry which is preliminary data.</text>
</comment>
<protein>
    <submittedName>
        <fullName evidence="7">XS domain-containing protein</fullName>
    </submittedName>
</protein>
<feature type="compositionally biased region" description="Basic and acidic residues" evidence="4">
    <location>
        <begin position="171"/>
        <end position="192"/>
    </location>
</feature>
<evidence type="ECO:0000259" key="6">
    <source>
        <dbReference type="Pfam" id="PF03470"/>
    </source>
</evidence>
<feature type="compositionally biased region" description="Polar residues" evidence="4">
    <location>
        <begin position="125"/>
        <end position="149"/>
    </location>
</feature>
<feature type="compositionally biased region" description="Acidic residues" evidence="4">
    <location>
        <begin position="193"/>
        <end position="213"/>
    </location>
</feature>
<name>A0A7J0EIZ1_9ERIC</name>
<gene>
    <name evidence="7" type="ORF">Acr_05g0000700</name>
</gene>
<dbReference type="Gene3D" id="3.30.70.2890">
    <property type="entry name" value="XS domain"/>
    <property type="match status" value="1"/>
</dbReference>
<dbReference type="GO" id="GO:0051607">
    <property type="term" value="P:defense response to virus"/>
    <property type="evidence" value="ECO:0007669"/>
    <property type="project" value="InterPro"/>
</dbReference>
<dbReference type="Proteomes" id="UP000585474">
    <property type="component" value="Unassembled WGS sequence"/>
</dbReference>
<reference evidence="7 8" key="1">
    <citation type="submission" date="2019-07" db="EMBL/GenBank/DDBJ databases">
        <title>De Novo Assembly of kiwifruit Actinidia rufa.</title>
        <authorList>
            <person name="Sugita-Konishi S."/>
            <person name="Sato K."/>
            <person name="Mori E."/>
            <person name="Abe Y."/>
            <person name="Kisaki G."/>
            <person name="Hamano K."/>
            <person name="Suezawa K."/>
            <person name="Otani M."/>
            <person name="Fukuda T."/>
            <person name="Manabe T."/>
            <person name="Gomi K."/>
            <person name="Tabuchi M."/>
            <person name="Akimitsu K."/>
            <person name="Kataoka I."/>
        </authorList>
    </citation>
    <scope>NUCLEOTIDE SEQUENCE [LARGE SCALE GENOMIC DNA]</scope>
    <source>
        <strain evidence="8">cv. Fuchu</strain>
    </source>
</reference>
<dbReference type="InterPro" id="IPR005381">
    <property type="entry name" value="Znf-XS_domain"/>
</dbReference>
<feature type="compositionally biased region" description="Polar residues" evidence="4">
    <location>
        <begin position="19"/>
        <end position="33"/>
    </location>
</feature>
<dbReference type="InterPro" id="IPR038588">
    <property type="entry name" value="XS_domain_sf"/>
</dbReference>
<dbReference type="InterPro" id="IPR005380">
    <property type="entry name" value="XS_domain"/>
</dbReference>
<feature type="domain" description="XS" evidence="5">
    <location>
        <begin position="332"/>
        <end position="421"/>
    </location>
</feature>
<keyword evidence="2" id="KW-0943">RNA-mediated gene silencing</keyword>
<evidence type="ECO:0000259" key="5">
    <source>
        <dbReference type="Pfam" id="PF03468"/>
    </source>
</evidence>
<proteinExistence type="inferred from homology"/>
<dbReference type="Pfam" id="PF03470">
    <property type="entry name" value="zf-XS"/>
    <property type="match status" value="1"/>
</dbReference>
<evidence type="ECO:0000313" key="7">
    <source>
        <dbReference type="EMBL" id="GFY86431.1"/>
    </source>
</evidence>
<feature type="domain" description="Zinc finger-XS" evidence="6">
    <location>
        <begin position="252"/>
        <end position="290"/>
    </location>
</feature>
<keyword evidence="1" id="KW-0175">Coiled coil</keyword>
<dbReference type="OrthoDB" id="1936239at2759"/>
<evidence type="ECO:0000256" key="2">
    <source>
        <dbReference type="ARBA" id="ARBA00023158"/>
    </source>
</evidence>
<evidence type="ECO:0000256" key="3">
    <source>
        <dbReference type="ARBA" id="ARBA00024022"/>
    </source>
</evidence>
<dbReference type="InterPro" id="IPR044287">
    <property type="entry name" value="SGS3"/>
</dbReference>
<dbReference type="Pfam" id="PF03468">
    <property type="entry name" value="XS"/>
    <property type="match status" value="1"/>
</dbReference>
<evidence type="ECO:0000256" key="1">
    <source>
        <dbReference type="ARBA" id="ARBA00023054"/>
    </source>
</evidence>
<comment type="similarity">
    <text evidence="3">Belongs to the SGS3 family.</text>
</comment>
<accession>A0A7J0EIZ1</accession>
<keyword evidence="8" id="KW-1185">Reference proteome</keyword>
<dbReference type="PANTHER" id="PTHR46602:SF1">
    <property type="entry name" value="PROTEIN SUPPRESSOR OF GENE SILENCING 3"/>
    <property type="match status" value="1"/>
</dbReference>
<organism evidence="7 8">
    <name type="scientific">Actinidia rufa</name>
    <dbReference type="NCBI Taxonomy" id="165716"/>
    <lineage>
        <taxon>Eukaryota</taxon>
        <taxon>Viridiplantae</taxon>
        <taxon>Streptophyta</taxon>
        <taxon>Embryophyta</taxon>
        <taxon>Tracheophyta</taxon>
        <taxon>Spermatophyta</taxon>
        <taxon>Magnoliopsida</taxon>
        <taxon>eudicotyledons</taxon>
        <taxon>Gunneridae</taxon>
        <taxon>Pentapetalae</taxon>
        <taxon>asterids</taxon>
        <taxon>Ericales</taxon>
        <taxon>Actinidiaceae</taxon>
        <taxon>Actinidia</taxon>
    </lineage>
</organism>
<feature type="region of interest" description="Disordered" evidence="4">
    <location>
        <begin position="1"/>
        <end position="218"/>
    </location>
</feature>